<sequence>MKLYSSFNTQSSEAFQTKGDGRQTKAGPVRNDHKLSFYCLEQGAKTEDGELGEHTNDVAFGGEDEGDSEDDDEGDDWNAREGIDREEDDMKGGSCLKGPKLLRLSLTLFLLAAVVQT</sequence>
<organism evidence="2 3">
    <name type="scientific">Cryptococcus decagattii</name>
    <dbReference type="NCBI Taxonomy" id="1859122"/>
    <lineage>
        <taxon>Eukaryota</taxon>
        <taxon>Fungi</taxon>
        <taxon>Dikarya</taxon>
        <taxon>Basidiomycota</taxon>
        <taxon>Agaricomycotina</taxon>
        <taxon>Tremellomycetes</taxon>
        <taxon>Tremellales</taxon>
        <taxon>Cryptococcaceae</taxon>
        <taxon>Cryptococcus</taxon>
        <taxon>Cryptococcus gattii species complex</taxon>
    </lineage>
</organism>
<evidence type="ECO:0000313" key="2">
    <source>
        <dbReference type="EMBL" id="WVO20639.1"/>
    </source>
</evidence>
<feature type="region of interest" description="Disordered" evidence="1">
    <location>
        <begin position="46"/>
        <end position="92"/>
    </location>
</feature>
<keyword evidence="3" id="KW-1185">Reference proteome</keyword>
<proteinExistence type="predicted"/>
<gene>
    <name evidence="2" type="ORF">IAS62_001938</name>
</gene>
<feature type="compositionally biased region" description="Basic and acidic residues" evidence="1">
    <location>
        <begin position="46"/>
        <end position="56"/>
    </location>
</feature>
<dbReference type="RefSeq" id="XP_064719878.1">
    <property type="nucleotide sequence ID" value="XM_064863806.1"/>
</dbReference>
<feature type="compositionally biased region" description="Acidic residues" evidence="1">
    <location>
        <begin position="62"/>
        <end position="76"/>
    </location>
</feature>
<evidence type="ECO:0000256" key="1">
    <source>
        <dbReference type="SAM" id="MobiDB-lite"/>
    </source>
</evidence>
<dbReference type="Proteomes" id="UP001432216">
    <property type="component" value="Chromosome 3"/>
</dbReference>
<feature type="compositionally biased region" description="Basic and acidic residues" evidence="1">
    <location>
        <begin position="77"/>
        <end position="91"/>
    </location>
</feature>
<evidence type="ECO:0000313" key="3">
    <source>
        <dbReference type="Proteomes" id="UP001432216"/>
    </source>
</evidence>
<feature type="region of interest" description="Disordered" evidence="1">
    <location>
        <begin position="1"/>
        <end position="29"/>
    </location>
</feature>
<dbReference type="EMBL" id="CP143808">
    <property type="protein sequence ID" value="WVO20639.1"/>
    <property type="molecule type" value="Genomic_DNA"/>
</dbReference>
<name>A0ABZ2ARW5_9TREE</name>
<reference evidence="2 3" key="1">
    <citation type="submission" date="2024-01" db="EMBL/GenBank/DDBJ databases">
        <title>Comparative genomics of Cryptococcus and Kwoniella reveals pathogenesis evolution and contrasting modes of karyotype evolution via chromosome fusion or intercentromeric recombination.</title>
        <authorList>
            <person name="Coelho M.A."/>
            <person name="David-Palma M."/>
            <person name="Shea T."/>
            <person name="Bowers K."/>
            <person name="McGinley-Smith S."/>
            <person name="Mohammad A.W."/>
            <person name="Gnirke A."/>
            <person name="Yurkov A.M."/>
            <person name="Nowrousian M."/>
            <person name="Sun S."/>
            <person name="Cuomo C.A."/>
            <person name="Heitman J."/>
        </authorList>
    </citation>
    <scope>NUCLEOTIDE SEQUENCE [LARGE SCALE GENOMIC DNA]</scope>
    <source>
        <strain evidence="2 3">7685027</strain>
    </source>
</reference>
<feature type="compositionally biased region" description="Polar residues" evidence="1">
    <location>
        <begin position="1"/>
        <end position="15"/>
    </location>
</feature>
<dbReference type="GeneID" id="89988712"/>
<protein>
    <submittedName>
        <fullName evidence="2">Uncharacterized protein</fullName>
    </submittedName>
</protein>
<accession>A0ABZ2ARW5</accession>